<evidence type="ECO:0000313" key="1">
    <source>
        <dbReference type="EMBL" id="KSU14903.1"/>
    </source>
</evidence>
<dbReference type="AlphaFoldDB" id="A0A0V8DMZ0"/>
<proteinExistence type="predicted"/>
<sequence length="47" mass="5055">MEAKELLATSATLEKSGELVVDSKTEVETASEVDISVLSFVRLSEPD</sequence>
<organism evidence="1 2">
    <name type="scientific">Lactococcus lactis subsp. lactis</name>
    <name type="common">Streptococcus lactis</name>
    <dbReference type="NCBI Taxonomy" id="1360"/>
    <lineage>
        <taxon>Bacteria</taxon>
        <taxon>Bacillati</taxon>
        <taxon>Bacillota</taxon>
        <taxon>Bacilli</taxon>
        <taxon>Lactobacillales</taxon>
        <taxon>Streptococcaceae</taxon>
        <taxon>Lactococcus</taxon>
    </lineage>
</organism>
<evidence type="ECO:0000313" key="2">
    <source>
        <dbReference type="Proteomes" id="UP000053612"/>
    </source>
</evidence>
<name>A0A0V8DMZ0_LACLL</name>
<dbReference type="EMBL" id="LKLS01000205">
    <property type="protein sequence ID" value="KSU14903.1"/>
    <property type="molecule type" value="Genomic_DNA"/>
</dbReference>
<dbReference type="Proteomes" id="UP000053612">
    <property type="component" value="Unassembled WGS sequence"/>
</dbReference>
<comment type="caution">
    <text evidence="1">The sequence shown here is derived from an EMBL/GenBank/DDBJ whole genome shotgun (WGS) entry which is preliminary data.</text>
</comment>
<protein>
    <submittedName>
        <fullName evidence="1">Uncharacterized protein</fullName>
    </submittedName>
</protein>
<accession>A0A0V8DMZ0</accession>
<dbReference type="PATRIC" id="fig|1360.109.peg.1129"/>
<reference evidence="2" key="1">
    <citation type="submission" date="2015-10" db="EMBL/GenBank/DDBJ databases">
        <title>Draft Genome Sequences of 11 Lactococcus lactis subspecies cremoris strains.</title>
        <authorList>
            <person name="Wels M."/>
            <person name="Backus L."/>
            <person name="Boekhorst J."/>
            <person name="Dijkstra A."/>
            <person name="Beerthuizen M."/>
            <person name="Kelly W."/>
            <person name="Siezen R."/>
            <person name="Bachmann H."/>
            <person name="Van Hijum S."/>
        </authorList>
    </citation>
    <scope>NUCLEOTIDE SEQUENCE [LARGE SCALE GENOMIC DNA]</scope>
    <source>
        <strain evidence="2">LMG9449</strain>
    </source>
</reference>
<gene>
    <name evidence="1" type="ORF">LMG9449_2328</name>
</gene>